<dbReference type="SUPFAM" id="SSF51445">
    <property type="entry name" value="(Trans)glycosidases"/>
    <property type="match status" value="1"/>
</dbReference>
<evidence type="ECO:0000256" key="5">
    <source>
        <dbReference type="ARBA" id="ARBA00023295"/>
    </source>
</evidence>
<evidence type="ECO:0000313" key="9">
    <source>
        <dbReference type="EMBL" id="SCQ22947.1"/>
    </source>
</evidence>
<dbReference type="PANTHER" id="PTHR22600">
    <property type="entry name" value="BETA-HEXOSAMINIDASE"/>
    <property type="match status" value="1"/>
</dbReference>
<gene>
    <name evidence="9" type="primary">nagA</name>
    <name evidence="9" type="ORF">TFUB20_01898</name>
</gene>
<dbReference type="RefSeq" id="WP_074450025.1">
    <property type="nucleotide sequence ID" value="NZ_FMMM01000067.1"/>
</dbReference>
<keyword evidence="6" id="KW-0732">Signal</keyword>
<dbReference type="GO" id="GO:0004563">
    <property type="term" value="F:beta-N-acetylhexosaminidase activity"/>
    <property type="evidence" value="ECO:0007669"/>
    <property type="project" value="UniProtKB-EC"/>
</dbReference>
<protein>
    <recommendedName>
        <fullName evidence="3">beta-N-acetylhexosaminidase</fullName>
        <ecNumber evidence="3">3.2.1.52</ecNumber>
    </recommendedName>
</protein>
<evidence type="ECO:0000256" key="4">
    <source>
        <dbReference type="ARBA" id="ARBA00022801"/>
    </source>
</evidence>
<dbReference type="PRINTS" id="PR00738">
    <property type="entry name" value="GLHYDRLASE20"/>
</dbReference>
<evidence type="ECO:0000259" key="7">
    <source>
        <dbReference type="Pfam" id="PF00728"/>
    </source>
</evidence>
<dbReference type="GO" id="GO:0016020">
    <property type="term" value="C:membrane"/>
    <property type="evidence" value="ECO:0007669"/>
    <property type="project" value="TreeGrafter"/>
</dbReference>
<evidence type="ECO:0000256" key="3">
    <source>
        <dbReference type="ARBA" id="ARBA00012663"/>
    </source>
</evidence>
<evidence type="ECO:0000256" key="2">
    <source>
        <dbReference type="ARBA" id="ARBA00006285"/>
    </source>
</evidence>
<comment type="similarity">
    <text evidence="2">Belongs to the glycosyl hydrolase 20 family.</text>
</comment>
<dbReference type="InterPro" id="IPR025705">
    <property type="entry name" value="Beta_hexosaminidase_sua/sub"/>
</dbReference>
<dbReference type="Pfam" id="PF02838">
    <property type="entry name" value="Glyco_hydro_20b"/>
    <property type="match status" value="1"/>
</dbReference>
<reference evidence="9 10" key="1">
    <citation type="submission" date="2016-09" db="EMBL/GenBank/DDBJ databases">
        <authorList>
            <person name="Capua I."/>
            <person name="De Benedictis P."/>
            <person name="Joannis T."/>
            <person name="Lombin L.H."/>
            <person name="Cattoli G."/>
        </authorList>
    </citation>
    <scope>NUCLEOTIDE SEQUENCE [LARGE SCALE GENOMIC DNA]</scope>
    <source>
        <strain evidence="9 10">UB20</strain>
    </source>
</reference>
<feature type="domain" description="Beta-hexosaminidase bacterial type N-terminal" evidence="8">
    <location>
        <begin position="22"/>
        <end position="139"/>
    </location>
</feature>
<feature type="signal peptide" evidence="6">
    <location>
        <begin position="1"/>
        <end position="18"/>
    </location>
</feature>
<dbReference type="InterPro" id="IPR029018">
    <property type="entry name" value="Hex-like_dom2"/>
</dbReference>
<dbReference type="GO" id="GO:0030203">
    <property type="term" value="P:glycosaminoglycan metabolic process"/>
    <property type="evidence" value="ECO:0007669"/>
    <property type="project" value="TreeGrafter"/>
</dbReference>
<dbReference type="Proteomes" id="UP000182057">
    <property type="component" value="Unassembled WGS sequence"/>
</dbReference>
<dbReference type="EMBL" id="FMMM01000067">
    <property type="protein sequence ID" value="SCQ22947.1"/>
    <property type="molecule type" value="Genomic_DNA"/>
</dbReference>
<dbReference type="EC" id="3.2.1.52" evidence="3"/>
<dbReference type="AlphaFoldDB" id="A0A1D3US95"/>
<dbReference type="Pfam" id="PF00728">
    <property type="entry name" value="Glyco_hydro_20"/>
    <property type="match status" value="1"/>
</dbReference>
<evidence type="ECO:0000256" key="1">
    <source>
        <dbReference type="ARBA" id="ARBA00001231"/>
    </source>
</evidence>
<name>A0A1D3US95_TANFO</name>
<accession>A0A1D3US95</accession>
<dbReference type="InterPro" id="IPR015882">
    <property type="entry name" value="HEX_bac_N"/>
</dbReference>
<comment type="catalytic activity">
    <reaction evidence="1">
        <text>Hydrolysis of terminal non-reducing N-acetyl-D-hexosamine residues in N-acetyl-beta-D-hexosaminides.</text>
        <dbReference type="EC" id="3.2.1.52"/>
    </reaction>
</comment>
<feature type="chain" id="PRO_5008922694" description="beta-N-acetylhexosaminidase" evidence="6">
    <location>
        <begin position="19"/>
        <end position="665"/>
    </location>
</feature>
<proteinExistence type="inferred from homology"/>
<dbReference type="SUPFAM" id="SSF55545">
    <property type="entry name" value="beta-N-acetylhexosaminidase-like domain"/>
    <property type="match status" value="1"/>
</dbReference>
<dbReference type="Gene3D" id="3.30.379.10">
    <property type="entry name" value="Chitobiase/beta-hexosaminidase domain 2-like"/>
    <property type="match status" value="1"/>
</dbReference>
<dbReference type="InterPro" id="IPR015883">
    <property type="entry name" value="Glyco_hydro_20_cat"/>
</dbReference>
<evidence type="ECO:0000259" key="8">
    <source>
        <dbReference type="Pfam" id="PF02838"/>
    </source>
</evidence>
<dbReference type="OrthoDB" id="1090159at2"/>
<feature type="domain" description="Glycoside hydrolase family 20 catalytic" evidence="7">
    <location>
        <begin position="142"/>
        <end position="244"/>
    </location>
</feature>
<sequence length="665" mass="77482" precursor="true">MKHRLSFLLVAFSFVALSVRSELLPLPQQISRSDEVFLCEEVAFRLPEEVKGMVTEWADEWQVKEKTNASRRFEVHWVTDIPEALRNKDEAYTLHISREHIHIEAIKPQGVYRAMQTLRQLTERSEQGVRVRGCRITDWPAFRIRGWMHDVGRSYISLEELKREIAMLSRYKINTFHWHLTENQAWRLESKRYPALNDSAHTTRMPGKYYTHEEARELVDFCRKHFVTLIPEIDIPGHSAAFERAFGCGMQSEKGMNILKTLIDEACDVFDVPYLHIGTDEVEFTNPLFVPEMVAFVRARGKKVVSWNPGWTYQPGEIDMTQLWSYRGKAQQGIPAIDSRFHYLNHFDTFGDIVALYNSRIYNEEQGSENLAGVILGIWNDRLLPDERSIILQNGLYPNMLAIAERAWRGGGFEYFDRNGVILPDEHSEPFRAFADFERRMLWHKAHYFKGYPFPYVRQTHVKWTVTDAFPNGGDLSKRFPPEEQIQTTYEYEGKTYGTRTVTGSGIYLRHVWGDLVPALYEHPQENHTAYAYTWVYAPQEQEAGMRIEFQNYSRSEPDLPPRQGTWDDRQSSIHLNGEEIMPPVWMATHTEKSNETALGNENSVARPPVRVRLRKGWNHVFLKLPVGRFTTPEVRLVKWMFTVAFVTLDGEQVLEGLIFSPEPK</sequence>
<dbReference type="GO" id="GO:0005975">
    <property type="term" value="P:carbohydrate metabolic process"/>
    <property type="evidence" value="ECO:0007669"/>
    <property type="project" value="InterPro"/>
</dbReference>
<evidence type="ECO:0000313" key="10">
    <source>
        <dbReference type="Proteomes" id="UP000182057"/>
    </source>
</evidence>
<keyword evidence="5 9" id="KW-0326">Glycosidase</keyword>
<keyword evidence="4 9" id="KW-0378">Hydrolase</keyword>
<dbReference type="Gene3D" id="3.20.20.80">
    <property type="entry name" value="Glycosidases"/>
    <property type="match status" value="1"/>
</dbReference>
<dbReference type="PANTHER" id="PTHR22600:SF57">
    <property type="entry name" value="BETA-N-ACETYLHEXOSAMINIDASE"/>
    <property type="match status" value="1"/>
</dbReference>
<dbReference type="InterPro" id="IPR017853">
    <property type="entry name" value="GH"/>
</dbReference>
<organism evidence="9 10">
    <name type="scientific">Tannerella forsythia</name>
    <name type="common">Bacteroides forsythus</name>
    <dbReference type="NCBI Taxonomy" id="28112"/>
    <lineage>
        <taxon>Bacteria</taxon>
        <taxon>Pseudomonadati</taxon>
        <taxon>Bacteroidota</taxon>
        <taxon>Bacteroidia</taxon>
        <taxon>Bacteroidales</taxon>
        <taxon>Tannerellaceae</taxon>
        <taxon>Tannerella</taxon>
    </lineage>
</organism>
<evidence type="ECO:0000256" key="6">
    <source>
        <dbReference type="SAM" id="SignalP"/>
    </source>
</evidence>